<proteinExistence type="predicted"/>
<dbReference type="AlphaFoldDB" id="A0AAX6IFZ3"/>
<evidence type="ECO:0000313" key="1">
    <source>
        <dbReference type="EMBL" id="KAJ6851998.1"/>
    </source>
</evidence>
<name>A0AAX6IFZ3_IRIPA</name>
<accession>A0AAX6IFZ3</accession>
<organism evidence="1 2">
    <name type="scientific">Iris pallida</name>
    <name type="common">Sweet iris</name>
    <dbReference type="NCBI Taxonomy" id="29817"/>
    <lineage>
        <taxon>Eukaryota</taxon>
        <taxon>Viridiplantae</taxon>
        <taxon>Streptophyta</taxon>
        <taxon>Embryophyta</taxon>
        <taxon>Tracheophyta</taxon>
        <taxon>Spermatophyta</taxon>
        <taxon>Magnoliopsida</taxon>
        <taxon>Liliopsida</taxon>
        <taxon>Asparagales</taxon>
        <taxon>Iridaceae</taxon>
        <taxon>Iridoideae</taxon>
        <taxon>Irideae</taxon>
        <taxon>Iris</taxon>
    </lineage>
</organism>
<evidence type="ECO:0000313" key="2">
    <source>
        <dbReference type="Proteomes" id="UP001140949"/>
    </source>
</evidence>
<comment type="caution">
    <text evidence="1">The sequence shown here is derived from an EMBL/GenBank/DDBJ whole genome shotgun (WGS) entry which is preliminary data.</text>
</comment>
<reference evidence="1" key="2">
    <citation type="submission" date="2023-04" db="EMBL/GenBank/DDBJ databases">
        <authorList>
            <person name="Bruccoleri R.E."/>
            <person name="Oakeley E.J."/>
            <person name="Faust A.-M."/>
            <person name="Dessus-Babus S."/>
            <person name="Altorfer M."/>
            <person name="Burckhardt D."/>
            <person name="Oertli M."/>
            <person name="Naumann U."/>
            <person name="Petersen F."/>
            <person name="Wong J."/>
        </authorList>
    </citation>
    <scope>NUCLEOTIDE SEQUENCE</scope>
    <source>
        <strain evidence="1">GSM-AAB239-AS_SAM_17_03QT</strain>
        <tissue evidence="1">Leaf</tissue>
    </source>
</reference>
<gene>
    <name evidence="1" type="ORF">M6B38_257275</name>
</gene>
<sequence>MDKEASLAWTICGDRIFLWSHLSSSASGVRRPVREASDRAGNPLRGRAWSTGTLALLHIRPWATSGKSSRQPRVAARLTSPPPVPTSLFVKCRDHQGWRPPPHARGDLLRQCPASYLPI</sequence>
<dbReference type="EMBL" id="JANAVB010001997">
    <property type="protein sequence ID" value="KAJ6851998.1"/>
    <property type="molecule type" value="Genomic_DNA"/>
</dbReference>
<protein>
    <submittedName>
        <fullName evidence="1">Nuclear pore complex protein NUP133</fullName>
    </submittedName>
</protein>
<reference evidence="1" key="1">
    <citation type="journal article" date="2023" name="GigaByte">
        <title>Genome assembly of the bearded iris, Iris pallida Lam.</title>
        <authorList>
            <person name="Bruccoleri R.E."/>
            <person name="Oakeley E.J."/>
            <person name="Faust A.M.E."/>
            <person name="Altorfer M."/>
            <person name="Dessus-Babus S."/>
            <person name="Burckhardt D."/>
            <person name="Oertli M."/>
            <person name="Naumann U."/>
            <person name="Petersen F."/>
            <person name="Wong J."/>
        </authorList>
    </citation>
    <scope>NUCLEOTIDE SEQUENCE</scope>
    <source>
        <strain evidence="1">GSM-AAB239-AS_SAM_17_03QT</strain>
    </source>
</reference>
<keyword evidence="2" id="KW-1185">Reference proteome</keyword>
<dbReference type="Proteomes" id="UP001140949">
    <property type="component" value="Unassembled WGS sequence"/>
</dbReference>